<gene>
    <name evidence="4" type="ORF">TR153108</name>
</gene>
<feature type="compositionally biased region" description="Basic and acidic residues" evidence="2">
    <location>
        <begin position="294"/>
        <end position="308"/>
    </location>
</feature>
<feature type="transmembrane region" description="Helical" evidence="3">
    <location>
        <begin position="94"/>
        <end position="114"/>
    </location>
</feature>
<dbReference type="GO" id="GO:0016020">
    <property type="term" value="C:membrane"/>
    <property type="evidence" value="ECO:0007669"/>
    <property type="project" value="InterPro"/>
</dbReference>
<keyword evidence="3" id="KW-0472">Membrane</keyword>
<keyword evidence="3" id="KW-0812">Transmembrane</keyword>
<feature type="transmembrane region" description="Helical" evidence="3">
    <location>
        <begin position="134"/>
        <end position="156"/>
    </location>
</feature>
<proteinExistence type="inferred from homology"/>
<dbReference type="PANTHER" id="PTHR11206">
    <property type="entry name" value="MULTIDRUG RESISTANCE PROTEIN"/>
    <property type="match status" value="1"/>
</dbReference>
<name>A0A0X3PIF1_SCHSO</name>
<dbReference type="GO" id="GO:0042910">
    <property type="term" value="F:xenobiotic transmembrane transporter activity"/>
    <property type="evidence" value="ECO:0007669"/>
    <property type="project" value="InterPro"/>
</dbReference>
<reference evidence="4" key="1">
    <citation type="submission" date="2016-01" db="EMBL/GenBank/DDBJ databases">
        <title>Reference transcriptome for the parasite Schistocephalus solidus: insights into the molecular evolution of parasitism.</title>
        <authorList>
            <person name="Hebert F.O."/>
            <person name="Grambauer S."/>
            <person name="Barber I."/>
            <person name="Landry C.R."/>
            <person name="Aubin-Horth N."/>
        </authorList>
    </citation>
    <scope>NUCLEOTIDE SEQUENCE</scope>
</reference>
<evidence type="ECO:0000256" key="2">
    <source>
        <dbReference type="SAM" id="MobiDB-lite"/>
    </source>
</evidence>
<evidence type="ECO:0000313" key="4">
    <source>
        <dbReference type="EMBL" id="JAP49647.1"/>
    </source>
</evidence>
<feature type="transmembrane region" description="Helical" evidence="3">
    <location>
        <begin position="15"/>
        <end position="35"/>
    </location>
</feature>
<sequence length="403" mass="44886">MNMLVRFLLNCRGSALSQSLGFMTEAVSLLAYIIFSKMYRKTWNGIRIELWHDWGIWMHLGVAGLVMSGMEWWVCEAGSLVSGILGEKDLAVQTILNNVESIVFVMFPLGFAIATTIRVGQYLGANDNGTPRSAACVGFTVVLASGVVSVVILTALREEIPKIFSHDPGVIEMASQYFPSVITFQFFDAINGINGGIVRGVGKQKIGAVVCCVCMYLIGGPAGLCLMFLTPLGVSGFWWGLSIGSFAQSVTYTIICARIDWTKECERAAKRTTIKFIGDTDELEVKSIDSPRAYDRREGSFSPDKVDYEDKEDENSQEEEEEPVKRCPSRVLLTRSVFISIMVLMLAVSICCRLVLDWSDYFPSYCLLSNFSLLPIPKRSERLMNPEAFKWLKRDCLDILPSQ</sequence>
<dbReference type="AlphaFoldDB" id="A0A0X3PIF1"/>
<dbReference type="EMBL" id="GEEE01013578">
    <property type="protein sequence ID" value="JAP49647.1"/>
    <property type="molecule type" value="Transcribed_RNA"/>
</dbReference>
<keyword evidence="3" id="KW-1133">Transmembrane helix</keyword>
<feature type="region of interest" description="Disordered" evidence="2">
    <location>
        <begin position="294"/>
        <end position="323"/>
    </location>
</feature>
<feature type="compositionally biased region" description="Acidic residues" evidence="2">
    <location>
        <begin position="309"/>
        <end position="322"/>
    </location>
</feature>
<feature type="transmembrane region" description="Helical" evidence="3">
    <location>
        <begin position="332"/>
        <end position="356"/>
    </location>
</feature>
<organism evidence="4">
    <name type="scientific">Schistocephalus solidus</name>
    <name type="common">Tapeworm</name>
    <dbReference type="NCBI Taxonomy" id="70667"/>
    <lineage>
        <taxon>Eukaryota</taxon>
        <taxon>Metazoa</taxon>
        <taxon>Spiralia</taxon>
        <taxon>Lophotrochozoa</taxon>
        <taxon>Platyhelminthes</taxon>
        <taxon>Cestoda</taxon>
        <taxon>Eucestoda</taxon>
        <taxon>Diphyllobothriidea</taxon>
        <taxon>Diphyllobothriidae</taxon>
        <taxon>Schistocephalus</taxon>
    </lineage>
</organism>
<dbReference type="InterPro" id="IPR002528">
    <property type="entry name" value="MATE_fam"/>
</dbReference>
<accession>A0A0X3PIF1</accession>
<comment type="similarity">
    <text evidence="1">Belongs to the multi antimicrobial extrusion (MATE) (TC 2.A.66.1) family.</text>
</comment>
<protein>
    <recommendedName>
        <fullName evidence="5">Multidrug and toxin extrusion protein</fullName>
    </recommendedName>
</protein>
<feature type="transmembrane region" description="Helical" evidence="3">
    <location>
        <begin position="56"/>
        <end position="74"/>
    </location>
</feature>
<evidence type="ECO:0000256" key="1">
    <source>
        <dbReference type="ARBA" id="ARBA00010199"/>
    </source>
</evidence>
<evidence type="ECO:0000256" key="3">
    <source>
        <dbReference type="SAM" id="Phobius"/>
    </source>
</evidence>
<feature type="transmembrane region" description="Helical" evidence="3">
    <location>
        <begin position="236"/>
        <end position="257"/>
    </location>
</feature>
<evidence type="ECO:0008006" key="5">
    <source>
        <dbReference type="Google" id="ProtNLM"/>
    </source>
</evidence>
<feature type="transmembrane region" description="Helical" evidence="3">
    <location>
        <begin position="206"/>
        <end position="230"/>
    </location>
</feature>
<dbReference type="Pfam" id="PF01554">
    <property type="entry name" value="MatE"/>
    <property type="match status" value="1"/>
</dbReference>
<dbReference type="GO" id="GO:0015297">
    <property type="term" value="F:antiporter activity"/>
    <property type="evidence" value="ECO:0007669"/>
    <property type="project" value="InterPro"/>
</dbReference>